<protein>
    <submittedName>
        <fullName evidence="1">Uncharacterized protein</fullName>
    </submittedName>
</protein>
<proteinExistence type="predicted"/>
<comment type="caution">
    <text evidence="1">The sequence shown here is derived from an EMBL/GenBank/DDBJ whole genome shotgun (WGS) entry which is preliminary data.</text>
</comment>
<evidence type="ECO:0000313" key="1">
    <source>
        <dbReference type="EMBL" id="MEQ2245307.1"/>
    </source>
</evidence>
<dbReference type="EMBL" id="JAHRIQ010072808">
    <property type="protein sequence ID" value="MEQ2245307.1"/>
    <property type="molecule type" value="Genomic_DNA"/>
</dbReference>
<accession>A0ABV0UL37</accession>
<name>A0ABV0UL37_9TELE</name>
<gene>
    <name evidence="1" type="ORF">ILYODFUR_026237</name>
</gene>
<sequence length="112" mass="13082">MSKLKITVQRLSEIEMRINESEQYQCRLNLRLHGNSEEKQEDIKAKDGDICCAVVRENQMNITENIDITHHLCCLNDQQRVREQLSSVSPTKHPWTWCGEWRRPAASSKKTS</sequence>
<dbReference type="Proteomes" id="UP001482620">
    <property type="component" value="Unassembled WGS sequence"/>
</dbReference>
<evidence type="ECO:0000313" key="2">
    <source>
        <dbReference type="Proteomes" id="UP001482620"/>
    </source>
</evidence>
<reference evidence="1 2" key="1">
    <citation type="submission" date="2021-06" db="EMBL/GenBank/DDBJ databases">
        <authorList>
            <person name="Palmer J.M."/>
        </authorList>
    </citation>
    <scope>NUCLEOTIDE SEQUENCE [LARGE SCALE GENOMIC DNA]</scope>
    <source>
        <strain evidence="2">if_2019</strain>
        <tissue evidence="1">Muscle</tissue>
    </source>
</reference>
<organism evidence="1 2">
    <name type="scientific">Ilyodon furcidens</name>
    <name type="common">goldbreast splitfin</name>
    <dbReference type="NCBI Taxonomy" id="33524"/>
    <lineage>
        <taxon>Eukaryota</taxon>
        <taxon>Metazoa</taxon>
        <taxon>Chordata</taxon>
        <taxon>Craniata</taxon>
        <taxon>Vertebrata</taxon>
        <taxon>Euteleostomi</taxon>
        <taxon>Actinopterygii</taxon>
        <taxon>Neopterygii</taxon>
        <taxon>Teleostei</taxon>
        <taxon>Neoteleostei</taxon>
        <taxon>Acanthomorphata</taxon>
        <taxon>Ovalentaria</taxon>
        <taxon>Atherinomorphae</taxon>
        <taxon>Cyprinodontiformes</taxon>
        <taxon>Goodeidae</taxon>
        <taxon>Ilyodon</taxon>
    </lineage>
</organism>
<keyword evidence="2" id="KW-1185">Reference proteome</keyword>